<dbReference type="GO" id="GO:0036064">
    <property type="term" value="C:ciliary basal body"/>
    <property type="evidence" value="ECO:0007669"/>
    <property type="project" value="TreeGrafter"/>
</dbReference>
<dbReference type="InterPro" id="IPR052818">
    <property type="entry name" value="NEDD1_Spindle_Assembly"/>
</dbReference>
<comment type="caution">
    <text evidence="4">The sequence shown here is derived from an EMBL/GenBank/DDBJ whole genome shotgun (WGS) entry which is preliminary data.</text>
</comment>
<evidence type="ECO:0000313" key="4">
    <source>
        <dbReference type="EMBL" id="CAG2239642.1"/>
    </source>
</evidence>
<feature type="compositionally biased region" description="Polar residues" evidence="3">
    <location>
        <begin position="517"/>
        <end position="559"/>
    </location>
</feature>
<keyword evidence="2" id="KW-0175">Coiled coil</keyword>
<feature type="region of interest" description="Disordered" evidence="3">
    <location>
        <begin position="422"/>
        <end position="452"/>
    </location>
</feature>
<dbReference type="Gene3D" id="2.130.10.10">
    <property type="entry name" value="YVTN repeat-like/Quinoprotein amine dehydrogenase"/>
    <property type="match status" value="3"/>
</dbReference>
<evidence type="ECO:0000256" key="1">
    <source>
        <dbReference type="PROSITE-ProRule" id="PRU00221"/>
    </source>
</evidence>
<keyword evidence="1" id="KW-0853">WD repeat</keyword>
<dbReference type="GO" id="GO:0007020">
    <property type="term" value="P:microtubule nucleation"/>
    <property type="evidence" value="ECO:0007669"/>
    <property type="project" value="TreeGrafter"/>
</dbReference>
<dbReference type="OrthoDB" id="1602884at2759"/>
<dbReference type="Proteomes" id="UP000683360">
    <property type="component" value="Unassembled WGS sequence"/>
</dbReference>
<feature type="compositionally biased region" description="Low complexity" evidence="3">
    <location>
        <begin position="498"/>
        <end position="509"/>
    </location>
</feature>
<dbReference type="SUPFAM" id="SSF50978">
    <property type="entry name" value="WD40 repeat-like"/>
    <property type="match status" value="1"/>
</dbReference>
<feature type="compositionally biased region" description="Basic and acidic residues" evidence="3">
    <location>
        <begin position="466"/>
        <end position="497"/>
    </location>
</feature>
<dbReference type="EMBL" id="CAJPWZ010002530">
    <property type="protein sequence ID" value="CAG2239642.1"/>
    <property type="molecule type" value="Genomic_DNA"/>
</dbReference>
<keyword evidence="5" id="KW-1185">Reference proteome</keyword>
<reference evidence="4" key="1">
    <citation type="submission" date="2021-03" db="EMBL/GenBank/DDBJ databases">
        <authorList>
            <person name="Bekaert M."/>
        </authorList>
    </citation>
    <scope>NUCLEOTIDE SEQUENCE</scope>
</reference>
<protein>
    <submittedName>
        <fullName evidence="4">NEDD1</fullName>
    </submittedName>
</protein>
<dbReference type="GO" id="GO:0000278">
    <property type="term" value="P:mitotic cell cycle"/>
    <property type="evidence" value="ECO:0007669"/>
    <property type="project" value="TreeGrafter"/>
</dbReference>
<dbReference type="GO" id="GO:0005737">
    <property type="term" value="C:cytoplasm"/>
    <property type="evidence" value="ECO:0007669"/>
    <property type="project" value="TreeGrafter"/>
</dbReference>
<evidence type="ECO:0000313" key="5">
    <source>
        <dbReference type="Proteomes" id="UP000683360"/>
    </source>
</evidence>
<evidence type="ECO:0000256" key="3">
    <source>
        <dbReference type="SAM" id="MobiDB-lite"/>
    </source>
</evidence>
<organism evidence="4 5">
    <name type="scientific">Mytilus edulis</name>
    <name type="common">Blue mussel</name>
    <dbReference type="NCBI Taxonomy" id="6550"/>
    <lineage>
        <taxon>Eukaryota</taxon>
        <taxon>Metazoa</taxon>
        <taxon>Spiralia</taxon>
        <taxon>Lophotrochozoa</taxon>
        <taxon>Mollusca</taxon>
        <taxon>Bivalvia</taxon>
        <taxon>Autobranchia</taxon>
        <taxon>Pteriomorphia</taxon>
        <taxon>Mytilida</taxon>
        <taxon>Mytiloidea</taxon>
        <taxon>Mytilidae</taxon>
        <taxon>Mytilinae</taxon>
        <taxon>Mytilus</taxon>
    </lineage>
</organism>
<feature type="region of interest" description="Disordered" evidence="3">
    <location>
        <begin position="309"/>
        <end position="357"/>
    </location>
</feature>
<dbReference type="PANTHER" id="PTHR44414:SF1">
    <property type="entry name" value="PROTEIN NEDD1"/>
    <property type="match status" value="1"/>
</dbReference>
<dbReference type="PANTHER" id="PTHR44414">
    <property type="entry name" value="PROTEIN NEDD1"/>
    <property type="match status" value="1"/>
</dbReference>
<dbReference type="InterPro" id="IPR036322">
    <property type="entry name" value="WD40_repeat_dom_sf"/>
</dbReference>
<dbReference type="SMART" id="SM00320">
    <property type="entry name" value="WD40"/>
    <property type="match status" value="6"/>
</dbReference>
<feature type="compositionally biased region" description="Polar residues" evidence="3">
    <location>
        <begin position="424"/>
        <end position="450"/>
    </location>
</feature>
<evidence type="ECO:0000256" key="2">
    <source>
        <dbReference type="SAM" id="Coils"/>
    </source>
</evidence>
<feature type="coiled-coil region" evidence="2">
    <location>
        <begin position="674"/>
        <end position="701"/>
    </location>
</feature>
<feature type="repeat" description="WD" evidence="1">
    <location>
        <begin position="180"/>
        <end position="204"/>
    </location>
</feature>
<dbReference type="AlphaFoldDB" id="A0A8S3U6Y6"/>
<feature type="compositionally biased region" description="Low complexity" evidence="3">
    <location>
        <begin position="560"/>
        <end position="573"/>
    </location>
</feature>
<dbReference type="GO" id="GO:0043015">
    <property type="term" value="F:gamma-tubulin binding"/>
    <property type="evidence" value="ECO:0007669"/>
    <property type="project" value="TreeGrafter"/>
</dbReference>
<dbReference type="GO" id="GO:0005814">
    <property type="term" value="C:centriole"/>
    <property type="evidence" value="ECO:0007669"/>
    <property type="project" value="TreeGrafter"/>
</dbReference>
<sequence>MSALKLASCGDDIKVWDTNNFSIVRQFNPHDQNISSIAWNGKKSTWNSDNLLLCSASSKSDKICFTAVKDTAVTVTEFDSPAGSLCVDFNSTSSYLLVGGTDSCINVWDLKSRKIKKQYKDHKGPVTCAQFNCNDTYIASGSETGEIILFNVVTGQGCSPMVAPKCQTVRQIQYSKFRKSLLGSVSDDGAVNLWDINTRRLLHSFSSSHIAPATGLNFSPINDILLMSVGLDKRIVCYDTQGKKPVKTMTAENPLTSIDVMSDGATVAVGSTRGIIYLYDLRHGNAPMKTINAHKSSVQNVKFQHGLVHEPSGAKSASSAAISPNRRQLPSAPSGKSGHNKDFSEHNNINNHSDGAAEEDVFSPVRNDFGNNSADFRTDTVRSDSMFNTNSYHSNDSSGGVFSPLADGDSISRRYGDKIKISPLVTNSSPSVTRGGENMSSNVHHQFNGDSHNDVAVRQNLEYNDSYHRGESDGHPFSKTRDTSDRPEFDRAQRSTDSRNSNFSNNLSNHKVHPAGTSYNDITQRSPQPTGNSPKQSPSTRPQSIHNSRTESTYSQGFTADSSASVSQSFSASKKLDDSPSGSAGGQGHSPIRTSGTPEGAHAVSLTSNGAIRRSQEISASDGSVPQNFQTQFIRNMIEDSMEEFKEQIHNQYLNLHLEMIRQFQIQQNEMTHLMQQYSVNHDLIREIERLKEENQRLKKNF</sequence>
<feature type="region of interest" description="Disordered" evidence="3">
    <location>
        <begin position="466"/>
        <end position="603"/>
    </location>
</feature>
<dbReference type="GO" id="GO:0005813">
    <property type="term" value="C:centrosome"/>
    <property type="evidence" value="ECO:0007669"/>
    <property type="project" value="TreeGrafter"/>
</dbReference>
<proteinExistence type="predicted"/>
<name>A0A8S3U6Y6_MYTED</name>
<dbReference type="InterPro" id="IPR001680">
    <property type="entry name" value="WD40_rpt"/>
</dbReference>
<gene>
    <name evidence="4" type="ORF">MEDL_51983</name>
</gene>
<dbReference type="Pfam" id="PF00400">
    <property type="entry name" value="WD40"/>
    <property type="match status" value="2"/>
</dbReference>
<dbReference type="InterPro" id="IPR015943">
    <property type="entry name" value="WD40/YVTN_repeat-like_dom_sf"/>
</dbReference>
<feature type="repeat" description="WD" evidence="1">
    <location>
        <begin position="87"/>
        <end position="118"/>
    </location>
</feature>
<accession>A0A8S3U6Y6</accession>
<feature type="compositionally biased region" description="Low complexity" evidence="3">
    <location>
        <begin position="313"/>
        <end position="323"/>
    </location>
</feature>
<dbReference type="PROSITE" id="PS50082">
    <property type="entry name" value="WD_REPEATS_2"/>
    <property type="match status" value="2"/>
</dbReference>
<dbReference type="GO" id="GO:0000922">
    <property type="term" value="C:spindle pole"/>
    <property type="evidence" value="ECO:0007669"/>
    <property type="project" value="TreeGrafter"/>
</dbReference>